<sequence>MGHFHKPMCKVRPLFIILFALVVHAPQCVAKVDEMDHADEVQWIYVQLVETRSTDNLNFTGQTWSGQERVLTNDNALRSENCVCGDEVSVSSEGWCYIGETSNDPSSERFVSVTVPITAQPIRCSTYIVVGKSYLYCNKLNNSDICLSMLPEPSSSSPSSSFSLASSHGSNQRFSCIAGYFVCDGPSCYTWCMQVGLLSTDTSHGEVDLTDTGMRIMPKDEDGGSHLSETGTALIIISFLALVIILSIIWGLKQRRKGNAHAHSLAKKIWSHLKFKHDCTAEGIAGIDDSGHGSGARDADQREQRSSNHNSHSNHYYYHHHSPTGHRAFFPSDRQHEHLHHDISRSRRGSSNASDHGEDQLARAQSHESLTDAVFNQSAAKPVFTLEPVDGEEEDLYYTS</sequence>
<reference evidence="4 5" key="1">
    <citation type="journal article" date="2021" name="Elife">
        <title>Chloroplast acquisition without the gene transfer in kleptoplastic sea slugs, Plakobranchus ocellatus.</title>
        <authorList>
            <person name="Maeda T."/>
            <person name="Takahashi S."/>
            <person name="Yoshida T."/>
            <person name="Shimamura S."/>
            <person name="Takaki Y."/>
            <person name="Nagai Y."/>
            <person name="Toyoda A."/>
            <person name="Suzuki Y."/>
            <person name="Arimoto A."/>
            <person name="Ishii H."/>
            <person name="Satoh N."/>
            <person name="Nishiyama T."/>
            <person name="Hasebe M."/>
            <person name="Maruyama T."/>
            <person name="Minagawa J."/>
            <person name="Obokata J."/>
            <person name="Shigenobu S."/>
        </authorList>
    </citation>
    <scope>NUCLEOTIDE SEQUENCE [LARGE SCALE GENOMIC DNA]</scope>
</reference>
<feature type="compositionally biased region" description="Low complexity" evidence="1">
    <location>
        <begin position="307"/>
        <end position="316"/>
    </location>
</feature>
<gene>
    <name evidence="4" type="ORF">PoB_000397700</name>
</gene>
<keyword evidence="2" id="KW-1133">Transmembrane helix</keyword>
<feature type="chain" id="PRO_5043719125" evidence="3">
    <location>
        <begin position="31"/>
        <end position="400"/>
    </location>
</feature>
<dbReference type="AlphaFoldDB" id="A0AAV3Y4W4"/>
<name>A0AAV3Y4W4_9GAST</name>
<keyword evidence="2" id="KW-0812">Transmembrane</keyword>
<accession>A0AAV3Y4W4</accession>
<keyword evidence="3" id="KW-0732">Signal</keyword>
<feature type="signal peptide" evidence="3">
    <location>
        <begin position="1"/>
        <end position="30"/>
    </location>
</feature>
<evidence type="ECO:0000313" key="4">
    <source>
        <dbReference type="EMBL" id="GFN77471.1"/>
    </source>
</evidence>
<evidence type="ECO:0000256" key="2">
    <source>
        <dbReference type="SAM" id="Phobius"/>
    </source>
</evidence>
<comment type="caution">
    <text evidence="4">The sequence shown here is derived from an EMBL/GenBank/DDBJ whole genome shotgun (WGS) entry which is preliminary data.</text>
</comment>
<evidence type="ECO:0000313" key="5">
    <source>
        <dbReference type="Proteomes" id="UP000735302"/>
    </source>
</evidence>
<proteinExistence type="predicted"/>
<keyword evidence="5" id="KW-1185">Reference proteome</keyword>
<dbReference type="EMBL" id="BLXT01000480">
    <property type="protein sequence ID" value="GFN77471.1"/>
    <property type="molecule type" value="Genomic_DNA"/>
</dbReference>
<evidence type="ECO:0000256" key="3">
    <source>
        <dbReference type="SAM" id="SignalP"/>
    </source>
</evidence>
<keyword evidence="2" id="KW-0472">Membrane</keyword>
<feature type="region of interest" description="Disordered" evidence="1">
    <location>
        <begin position="286"/>
        <end position="369"/>
    </location>
</feature>
<protein>
    <submittedName>
        <fullName evidence="4">Uncharacterized protein</fullName>
    </submittedName>
</protein>
<feature type="compositionally biased region" description="Basic and acidic residues" evidence="1">
    <location>
        <begin position="355"/>
        <end position="369"/>
    </location>
</feature>
<feature type="transmembrane region" description="Helical" evidence="2">
    <location>
        <begin position="233"/>
        <end position="252"/>
    </location>
</feature>
<organism evidence="4 5">
    <name type="scientific">Plakobranchus ocellatus</name>
    <dbReference type="NCBI Taxonomy" id="259542"/>
    <lineage>
        <taxon>Eukaryota</taxon>
        <taxon>Metazoa</taxon>
        <taxon>Spiralia</taxon>
        <taxon>Lophotrochozoa</taxon>
        <taxon>Mollusca</taxon>
        <taxon>Gastropoda</taxon>
        <taxon>Heterobranchia</taxon>
        <taxon>Euthyneura</taxon>
        <taxon>Panpulmonata</taxon>
        <taxon>Sacoglossa</taxon>
        <taxon>Placobranchoidea</taxon>
        <taxon>Plakobranchidae</taxon>
        <taxon>Plakobranchus</taxon>
    </lineage>
</organism>
<dbReference type="Proteomes" id="UP000735302">
    <property type="component" value="Unassembled WGS sequence"/>
</dbReference>
<feature type="compositionally biased region" description="Basic and acidic residues" evidence="1">
    <location>
        <begin position="289"/>
        <end position="306"/>
    </location>
</feature>
<evidence type="ECO:0000256" key="1">
    <source>
        <dbReference type="SAM" id="MobiDB-lite"/>
    </source>
</evidence>
<feature type="compositionally biased region" description="Basic and acidic residues" evidence="1">
    <location>
        <begin position="333"/>
        <end position="345"/>
    </location>
</feature>